<dbReference type="InterPro" id="IPR001433">
    <property type="entry name" value="OxRdtase_FAD/NAD-bd"/>
</dbReference>
<evidence type="ECO:0000256" key="4">
    <source>
        <dbReference type="SAM" id="MobiDB-lite"/>
    </source>
</evidence>
<dbReference type="Pfam" id="PF00175">
    <property type="entry name" value="NAD_binding_1"/>
    <property type="match status" value="1"/>
</dbReference>
<evidence type="ECO:0000256" key="3">
    <source>
        <dbReference type="ARBA" id="ARBA00023014"/>
    </source>
</evidence>
<keyword evidence="7" id="KW-1185">Reference proteome</keyword>
<dbReference type="InterPro" id="IPR017927">
    <property type="entry name" value="FAD-bd_FR_type"/>
</dbReference>
<feature type="domain" description="FAD-binding FR-type" evidence="5">
    <location>
        <begin position="40"/>
        <end position="145"/>
    </location>
</feature>
<dbReference type="PRINTS" id="PR00410">
    <property type="entry name" value="PHEHYDRXLASE"/>
</dbReference>
<dbReference type="PANTHER" id="PTHR47354:SF5">
    <property type="entry name" value="PROTEIN RFBI"/>
    <property type="match status" value="1"/>
</dbReference>
<evidence type="ECO:0000313" key="7">
    <source>
        <dbReference type="Proteomes" id="UP000282312"/>
    </source>
</evidence>
<dbReference type="SUPFAM" id="SSF52343">
    <property type="entry name" value="Ferredoxin reductase-like, C-terminal NADP-linked domain"/>
    <property type="match status" value="1"/>
</dbReference>
<dbReference type="InterPro" id="IPR050415">
    <property type="entry name" value="MRET"/>
</dbReference>
<organism evidence="6 7">
    <name type="scientific">Micromonospora inaquosa</name>
    <dbReference type="NCBI Taxonomy" id="2203716"/>
    <lineage>
        <taxon>Bacteria</taxon>
        <taxon>Bacillati</taxon>
        <taxon>Actinomycetota</taxon>
        <taxon>Actinomycetes</taxon>
        <taxon>Micromonosporales</taxon>
        <taxon>Micromonosporaceae</taxon>
        <taxon>Micromonospora</taxon>
    </lineage>
</organism>
<dbReference type="AlphaFoldDB" id="A0A3N9WC41"/>
<protein>
    <submittedName>
        <fullName evidence="6">Oxidoreductase</fullName>
    </submittedName>
</protein>
<sequence length="283" mass="30760">MSRGSGRPPATTTTVTRGANSGTRVTERAVATSTSRRTPNRWQVGRLVERRVETPTAQTLVLEVPDWPGHLPGQHVDLRLTAPDGYQAARSYSIAGPVVDGPGGPRIEVTVQRVHDGEVSPYLIDVFGAGEPVEVRGPLGGWFIWRPEETAPVQLVAGGSGVVPLMAMIRARRAVGSKALFRLIYSVRTPADVIYADELRRRGRDDFGLDIAYVYTREAPEGWRGEPHRIGLADVNTNGWPPDLEPLTYVCGPTAFVETVADLLVGLGHPSRRVKTERFGPTG</sequence>
<keyword evidence="2" id="KW-0408">Iron</keyword>
<dbReference type="InterPro" id="IPR017938">
    <property type="entry name" value="Riboflavin_synthase-like_b-brl"/>
</dbReference>
<evidence type="ECO:0000256" key="2">
    <source>
        <dbReference type="ARBA" id="ARBA00022714"/>
    </source>
</evidence>
<dbReference type="PROSITE" id="PS51384">
    <property type="entry name" value="FAD_FR"/>
    <property type="match status" value="1"/>
</dbReference>
<evidence type="ECO:0000259" key="5">
    <source>
        <dbReference type="PROSITE" id="PS51384"/>
    </source>
</evidence>
<dbReference type="PANTHER" id="PTHR47354">
    <property type="entry name" value="NADH OXIDOREDUCTASE HCR"/>
    <property type="match status" value="1"/>
</dbReference>
<evidence type="ECO:0000256" key="1">
    <source>
        <dbReference type="ARBA" id="ARBA00001974"/>
    </source>
</evidence>
<gene>
    <name evidence="6" type="ORF">DLJ59_27175</name>
</gene>
<comment type="cofactor">
    <cofactor evidence="1">
        <name>FAD</name>
        <dbReference type="ChEBI" id="CHEBI:57692"/>
    </cofactor>
</comment>
<reference evidence="6 7" key="1">
    <citation type="submission" date="2018-05" db="EMBL/GenBank/DDBJ databases">
        <title>Micromonospora from Atacama Desert.</title>
        <authorList>
            <person name="Carro L."/>
            <person name="Goodfellow M."/>
            <person name="Klenk H.-P."/>
        </authorList>
    </citation>
    <scope>NUCLEOTIDE SEQUENCE [LARGE SCALE GENOMIC DNA]</scope>
    <source>
        <strain evidence="6 7">LB39</strain>
    </source>
</reference>
<proteinExistence type="predicted"/>
<dbReference type="EMBL" id="QGSZ01000295">
    <property type="protein sequence ID" value="RQW98491.1"/>
    <property type="molecule type" value="Genomic_DNA"/>
</dbReference>
<dbReference type="OrthoDB" id="5179582at2"/>
<keyword evidence="3" id="KW-0411">Iron-sulfur</keyword>
<dbReference type="InterPro" id="IPR039261">
    <property type="entry name" value="FNR_nucleotide-bd"/>
</dbReference>
<dbReference type="SUPFAM" id="SSF63380">
    <property type="entry name" value="Riboflavin synthase domain-like"/>
    <property type="match status" value="1"/>
</dbReference>
<dbReference type="InterPro" id="IPR008333">
    <property type="entry name" value="Cbr1-like_FAD-bd_dom"/>
</dbReference>
<comment type="caution">
    <text evidence="6">The sequence shown here is derived from an EMBL/GenBank/DDBJ whole genome shotgun (WGS) entry which is preliminary data.</text>
</comment>
<dbReference type="CDD" id="cd06217">
    <property type="entry name" value="FNR_iron_sulfur_binding_3"/>
    <property type="match status" value="1"/>
</dbReference>
<dbReference type="Gene3D" id="3.40.50.80">
    <property type="entry name" value="Nucleotide-binding domain of ferredoxin-NADP reductase (FNR) module"/>
    <property type="match status" value="1"/>
</dbReference>
<dbReference type="GO" id="GO:0016491">
    <property type="term" value="F:oxidoreductase activity"/>
    <property type="evidence" value="ECO:0007669"/>
    <property type="project" value="InterPro"/>
</dbReference>
<keyword evidence="2" id="KW-0001">2Fe-2S</keyword>
<dbReference type="GO" id="GO:0051537">
    <property type="term" value="F:2 iron, 2 sulfur cluster binding"/>
    <property type="evidence" value="ECO:0007669"/>
    <property type="project" value="UniProtKB-KW"/>
</dbReference>
<name>A0A3N9WC41_9ACTN</name>
<keyword evidence="2" id="KW-0479">Metal-binding</keyword>
<dbReference type="Proteomes" id="UP000282312">
    <property type="component" value="Unassembled WGS sequence"/>
</dbReference>
<dbReference type="Pfam" id="PF00970">
    <property type="entry name" value="FAD_binding_6"/>
    <property type="match status" value="1"/>
</dbReference>
<dbReference type="Gene3D" id="2.40.30.10">
    <property type="entry name" value="Translation factors"/>
    <property type="match status" value="1"/>
</dbReference>
<accession>A0A3N9WC41</accession>
<evidence type="ECO:0000313" key="6">
    <source>
        <dbReference type="EMBL" id="RQW98491.1"/>
    </source>
</evidence>
<feature type="region of interest" description="Disordered" evidence="4">
    <location>
        <begin position="1"/>
        <end position="38"/>
    </location>
</feature>
<feature type="compositionally biased region" description="Polar residues" evidence="4">
    <location>
        <begin position="10"/>
        <end position="24"/>
    </location>
</feature>